<evidence type="ECO:0000256" key="1">
    <source>
        <dbReference type="SAM" id="Coils"/>
    </source>
</evidence>
<protein>
    <submittedName>
        <fullName evidence="3">DUF4112 domain-containing protein</fullName>
    </submittedName>
</protein>
<dbReference type="PANTHER" id="PTHR35519">
    <property type="entry name" value="MEMBRANE PROTEINS"/>
    <property type="match status" value="1"/>
</dbReference>
<accession>A0A2G9IHS2</accession>
<comment type="caution">
    <text evidence="3">The sequence shown here is derived from an EMBL/GenBank/DDBJ whole genome shotgun (WGS) entry which is preliminary data.</text>
</comment>
<organism evidence="3 4">
    <name type="scientific">Prevotella intermedia</name>
    <dbReference type="NCBI Taxonomy" id="28131"/>
    <lineage>
        <taxon>Bacteria</taxon>
        <taxon>Pseudomonadati</taxon>
        <taxon>Bacteroidota</taxon>
        <taxon>Bacteroidia</taxon>
        <taxon>Bacteroidales</taxon>
        <taxon>Prevotellaceae</taxon>
        <taxon>Prevotella</taxon>
    </lineage>
</organism>
<dbReference type="RefSeq" id="WP_099977153.1">
    <property type="nucleotide sequence ID" value="NZ_PESN01000001.1"/>
</dbReference>
<sequence length="201" mass="23061">MTNNRRRAAMTELGFANEAEERIVTQAIDKEELRRLAKEEKLRELQESPSYQLISTIAKWADKYLLDAIIGIIPTIGDIISSVVGLPFIYVTLVKVKSIPLTLAVIYNYLIDILLGSIPFFIGDCIDAFHRAHLKNIKLINKYVEDDKKTVQEVNSKAFRVAILIVVLCVVIYYLIKVVTAFVEWVWTWLDTGYHWIIGLF</sequence>
<keyword evidence="2" id="KW-0812">Transmembrane</keyword>
<dbReference type="PANTHER" id="PTHR35519:SF2">
    <property type="entry name" value="PH DOMAIN PROTEIN"/>
    <property type="match status" value="1"/>
</dbReference>
<name>A0A2G9IHS2_PREIN</name>
<evidence type="ECO:0000256" key="2">
    <source>
        <dbReference type="SAM" id="Phobius"/>
    </source>
</evidence>
<gene>
    <name evidence="3" type="ORF">CUC04_07815</name>
</gene>
<evidence type="ECO:0000313" key="4">
    <source>
        <dbReference type="Proteomes" id="UP000230500"/>
    </source>
</evidence>
<dbReference type="Pfam" id="PF13430">
    <property type="entry name" value="DUF4112"/>
    <property type="match status" value="1"/>
</dbReference>
<evidence type="ECO:0000313" key="3">
    <source>
        <dbReference type="EMBL" id="PIN29298.1"/>
    </source>
</evidence>
<feature type="transmembrane region" description="Helical" evidence="2">
    <location>
        <begin position="158"/>
        <end position="176"/>
    </location>
</feature>
<keyword evidence="2" id="KW-1133">Transmembrane helix</keyword>
<proteinExistence type="predicted"/>
<dbReference type="EMBL" id="PESN01000001">
    <property type="protein sequence ID" value="PIN29298.1"/>
    <property type="molecule type" value="Genomic_DNA"/>
</dbReference>
<reference evidence="3 4" key="1">
    <citation type="submission" date="2017-11" db="EMBL/GenBank/DDBJ databases">
        <title>Genome sequencing of Prevotella intermedia KCOM 2069.</title>
        <authorList>
            <person name="Kook J.-K."/>
            <person name="Park S.-N."/>
            <person name="Lim Y.K."/>
        </authorList>
    </citation>
    <scope>NUCLEOTIDE SEQUENCE [LARGE SCALE GENOMIC DNA]</scope>
    <source>
        <strain evidence="3 4">KCOM 2069</strain>
    </source>
</reference>
<keyword evidence="2" id="KW-0472">Membrane</keyword>
<feature type="transmembrane region" description="Helical" evidence="2">
    <location>
        <begin position="64"/>
        <end position="93"/>
    </location>
</feature>
<feature type="coiled-coil region" evidence="1">
    <location>
        <begin position="16"/>
        <end position="48"/>
    </location>
</feature>
<keyword evidence="1" id="KW-0175">Coiled coil</keyword>
<dbReference type="Proteomes" id="UP000230500">
    <property type="component" value="Unassembled WGS sequence"/>
</dbReference>
<feature type="transmembrane region" description="Helical" evidence="2">
    <location>
        <begin position="99"/>
        <end position="122"/>
    </location>
</feature>
<dbReference type="InterPro" id="IPR025187">
    <property type="entry name" value="DUF4112"/>
</dbReference>
<dbReference type="AlphaFoldDB" id="A0A2G9IHS2"/>